<name>A0A1G5P5G8_AFIMA</name>
<keyword evidence="4" id="KW-1185">Reference proteome</keyword>
<sequence length="82" mass="9084">MRMTSKGQVTVPKHLRDLAGLRPGSEVRFSFEEGRVTLSRADAEERPGKTRGDRAVEAIVGTRTVNRGLSTDEIMRLMRGDA</sequence>
<organism evidence="3 4">
    <name type="scientific">Afifella marina DSM 2698</name>
    <dbReference type="NCBI Taxonomy" id="1120955"/>
    <lineage>
        <taxon>Bacteria</taxon>
        <taxon>Pseudomonadati</taxon>
        <taxon>Pseudomonadota</taxon>
        <taxon>Alphaproteobacteria</taxon>
        <taxon>Hyphomicrobiales</taxon>
        <taxon>Afifellaceae</taxon>
        <taxon>Afifella</taxon>
    </lineage>
</organism>
<reference evidence="4" key="1">
    <citation type="submission" date="2016-10" db="EMBL/GenBank/DDBJ databases">
        <authorList>
            <person name="Varghese N."/>
            <person name="Submissions S."/>
        </authorList>
    </citation>
    <scope>NUCLEOTIDE SEQUENCE [LARGE SCALE GENOMIC DNA]</scope>
    <source>
        <strain evidence="4">DSM 2698</strain>
    </source>
</reference>
<dbReference type="STRING" id="1120955.SAMN03080610_03175"/>
<gene>
    <name evidence="3" type="ORF">SAMN03080610_03175</name>
</gene>
<dbReference type="NCBIfam" id="TIGR01439">
    <property type="entry name" value="lp_hng_hel_AbrB"/>
    <property type="match status" value="1"/>
</dbReference>
<dbReference type="InterPro" id="IPR037914">
    <property type="entry name" value="SpoVT-AbrB_sf"/>
</dbReference>
<evidence type="ECO:0000313" key="3">
    <source>
        <dbReference type="EMBL" id="SCZ44331.1"/>
    </source>
</evidence>
<evidence type="ECO:0000313" key="4">
    <source>
        <dbReference type="Proteomes" id="UP000199347"/>
    </source>
</evidence>
<dbReference type="PROSITE" id="PS51740">
    <property type="entry name" value="SPOVT_ABRB"/>
    <property type="match status" value="1"/>
</dbReference>
<dbReference type="OrthoDB" id="9809003at2"/>
<dbReference type="InterPro" id="IPR007159">
    <property type="entry name" value="SpoVT-AbrB_dom"/>
</dbReference>
<dbReference type="Proteomes" id="UP000199347">
    <property type="component" value="Unassembled WGS sequence"/>
</dbReference>
<dbReference type="SMART" id="SM00966">
    <property type="entry name" value="SpoVT_AbrB"/>
    <property type="match status" value="1"/>
</dbReference>
<keyword evidence="1" id="KW-0238">DNA-binding</keyword>
<evidence type="ECO:0000256" key="1">
    <source>
        <dbReference type="PROSITE-ProRule" id="PRU01076"/>
    </source>
</evidence>
<dbReference type="Pfam" id="PF04014">
    <property type="entry name" value="MazE_antitoxin"/>
    <property type="match status" value="1"/>
</dbReference>
<dbReference type="GO" id="GO:0003677">
    <property type="term" value="F:DNA binding"/>
    <property type="evidence" value="ECO:0007669"/>
    <property type="project" value="UniProtKB-UniRule"/>
</dbReference>
<dbReference type="Gene3D" id="2.10.260.10">
    <property type="match status" value="1"/>
</dbReference>
<feature type="domain" description="SpoVT-AbrB" evidence="2">
    <location>
        <begin position="1"/>
        <end position="43"/>
    </location>
</feature>
<accession>A0A1G5P5G8</accession>
<dbReference type="AlphaFoldDB" id="A0A1G5P5G8"/>
<protein>
    <submittedName>
        <fullName evidence="3">Looped-hinge helix DNA binding domain-containing protein, AbrB family</fullName>
    </submittedName>
</protein>
<dbReference type="SUPFAM" id="SSF89447">
    <property type="entry name" value="AbrB/MazE/MraZ-like"/>
    <property type="match status" value="1"/>
</dbReference>
<dbReference type="RefSeq" id="WP_092815531.1">
    <property type="nucleotide sequence ID" value="NZ_FMVW01000009.1"/>
</dbReference>
<dbReference type="EMBL" id="FMVW01000009">
    <property type="protein sequence ID" value="SCZ44331.1"/>
    <property type="molecule type" value="Genomic_DNA"/>
</dbReference>
<evidence type="ECO:0000259" key="2">
    <source>
        <dbReference type="PROSITE" id="PS51740"/>
    </source>
</evidence>
<proteinExistence type="predicted"/>